<keyword evidence="9" id="KW-1185">Reference proteome</keyword>
<comment type="caution">
    <text evidence="8">The sequence shown here is derived from an EMBL/GenBank/DDBJ whole genome shotgun (WGS) entry which is preliminary data.</text>
</comment>
<proteinExistence type="inferred from homology"/>
<accession>A0AAN9TLV0</accession>
<dbReference type="GO" id="GO:0002181">
    <property type="term" value="P:cytoplasmic translation"/>
    <property type="evidence" value="ECO:0007669"/>
    <property type="project" value="TreeGrafter"/>
</dbReference>
<dbReference type="GO" id="GO:0022625">
    <property type="term" value="C:cytosolic large ribosomal subunit"/>
    <property type="evidence" value="ECO:0007669"/>
    <property type="project" value="TreeGrafter"/>
</dbReference>
<feature type="compositionally biased region" description="Basic residues" evidence="6">
    <location>
        <begin position="136"/>
        <end position="145"/>
    </location>
</feature>
<dbReference type="GO" id="GO:0003735">
    <property type="term" value="F:structural constituent of ribosome"/>
    <property type="evidence" value="ECO:0007669"/>
    <property type="project" value="InterPro"/>
</dbReference>
<evidence type="ECO:0000256" key="2">
    <source>
        <dbReference type="ARBA" id="ARBA00022980"/>
    </source>
</evidence>
<dbReference type="FunFam" id="2.30.170.20:FF:000002">
    <property type="entry name" value="60S ribosomal protein L24"/>
    <property type="match status" value="1"/>
</dbReference>
<keyword evidence="3" id="KW-0687">Ribonucleoprotein</keyword>
<evidence type="ECO:0000256" key="3">
    <source>
        <dbReference type="ARBA" id="ARBA00023274"/>
    </source>
</evidence>
<sequence>MEKVRRIGLCLYSGYKIYPGHGKTLVKADGKILTFLNSKCERAHLMKRNPRKVTWTMLYRRKHKKGQEEEMAKKRVRRINRGHKAIVGASLTEILAKRNMKPEVRKAQREQAIQAAKDQKKSTKTKNAPPPPPPKSKQKPSKIKASKMQTKASAPRMNVRR</sequence>
<dbReference type="Gene3D" id="6.10.250.1270">
    <property type="match status" value="1"/>
</dbReference>
<evidence type="ECO:0000256" key="1">
    <source>
        <dbReference type="ARBA" id="ARBA00005647"/>
    </source>
</evidence>
<protein>
    <recommendedName>
        <fullName evidence="4">Large ribosomal subunit protein eL24</fullName>
    </recommendedName>
    <alternativeName>
        <fullName evidence="5">60S ribosomal protein L24</fullName>
    </alternativeName>
</protein>
<dbReference type="SMART" id="SM00746">
    <property type="entry name" value="TRASH"/>
    <property type="match status" value="1"/>
</dbReference>
<name>A0AAN9TLV0_9HEMI</name>
<dbReference type="EMBL" id="JBBCAQ010000010">
    <property type="protein sequence ID" value="KAK7601539.1"/>
    <property type="molecule type" value="Genomic_DNA"/>
</dbReference>
<feature type="compositionally biased region" description="Basic and acidic residues" evidence="6">
    <location>
        <begin position="100"/>
        <end position="109"/>
    </location>
</feature>
<dbReference type="Proteomes" id="UP001367676">
    <property type="component" value="Unassembled WGS sequence"/>
</dbReference>
<dbReference type="SUPFAM" id="SSF57716">
    <property type="entry name" value="Glucocorticoid receptor-like (DNA-binding domain)"/>
    <property type="match status" value="1"/>
</dbReference>
<dbReference type="InterPro" id="IPR000988">
    <property type="entry name" value="Ribosomal_eL24-rel_N"/>
</dbReference>
<dbReference type="Gene3D" id="2.30.170.20">
    <property type="entry name" value="Ribosomal protein L24e"/>
    <property type="match status" value="1"/>
</dbReference>
<evidence type="ECO:0000259" key="7">
    <source>
        <dbReference type="SMART" id="SM00746"/>
    </source>
</evidence>
<dbReference type="InterPro" id="IPR038630">
    <property type="entry name" value="L24e/L24_sf"/>
</dbReference>
<dbReference type="InterPro" id="IPR056366">
    <property type="entry name" value="Ribosomal_eL24"/>
</dbReference>
<feature type="region of interest" description="Disordered" evidence="6">
    <location>
        <begin position="99"/>
        <end position="161"/>
    </location>
</feature>
<evidence type="ECO:0000313" key="8">
    <source>
        <dbReference type="EMBL" id="KAK7601539.1"/>
    </source>
</evidence>
<gene>
    <name evidence="8" type="ORF">V9T40_008980</name>
</gene>
<reference evidence="8 9" key="1">
    <citation type="submission" date="2024-03" db="EMBL/GenBank/DDBJ databases">
        <title>Adaptation during the transition from Ophiocordyceps entomopathogen to insect associate is accompanied by gene loss and intensified selection.</title>
        <authorList>
            <person name="Ward C.M."/>
            <person name="Onetto C.A."/>
            <person name="Borneman A.R."/>
        </authorList>
    </citation>
    <scope>NUCLEOTIDE SEQUENCE [LARGE SCALE GENOMIC DNA]</scope>
    <source>
        <strain evidence="8">AWRI1</strain>
        <tissue evidence="8">Single Adult Female</tissue>
    </source>
</reference>
<evidence type="ECO:0000256" key="6">
    <source>
        <dbReference type="SAM" id="MobiDB-lite"/>
    </source>
</evidence>
<evidence type="ECO:0000256" key="5">
    <source>
        <dbReference type="ARBA" id="ARBA00041213"/>
    </source>
</evidence>
<dbReference type="PANTHER" id="PTHR10792:SF1">
    <property type="entry name" value="RIBOSOMAL PROTEIN L24"/>
    <property type="match status" value="1"/>
</dbReference>
<dbReference type="PANTHER" id="PTHR10792">
    <property type="entry name" value="60S RIBOSOMAL PROTEIN L24"/>
    <property type="match status" value="1"/>
</dbReference>
<feature type="domain" description="TRASH" evidence="7">
    <location>
        <begin position="10"/>
        <end position="48"/>
    </location>
</feature>
<organism evidence="8 9">
    <name type="scientific">Parthenolecanium corni</name>
    <dbReference type="NCBI Taxonomy" id="536013"/>
    <lineage>
        <taxon>Eukaryota</taxon>
        <taxon>Metazoa</taxon>
        <taxon>Ecdysozoa</taxon>
        <taxon>Arthropoda</taxon>
        <taxon>Hexapoda</taxon>
        <taxon>Insecta</taxon>
        <taxon>Pterygota</taxon>
        <taxon>Neoptera</taxon>
        <taxon>Paraneoptera</taxon>
        <taxon>Hemiptera</taxon>
        <taxon>Sternorrhyncha</taxon>
        <taxon>Coccoidea</taxon>
        <taxon>Coccidae</taxon>
        <taxon>Parthenolecanium</taxon>
    </lineage>
</organism>
<dbReference type="Pfam" id="PF01246">
    <property type="entry name" value="Ribosomal_L24e"/>
    <property type="match status" value="1"/>
</dbReference>
<evidence type="ECO:0000256" key="4">
    <source>
        <dbReference type="ARBA" id="ARBA00040612"/>
    </source>
</evidence>
<dbReference type="GO" id="GO:0003729">
    <property type="term" value="F:mRNA binding"/>
    <property type="evidence" value="ECO:0007669"/>
    <property type="project" value="TreeGrafter"/>
</dbReference>
<keyword evidence="2" id="KW-0689">Ribosomal protein</keyword>
<dbReference type="InterPro" id="IPR011017">
    <property type="entry name" value="TRASH_dom"/>
</dbReference>
<dbReference type="CDD" id="cd00472">
    <property type="entry name" value="Ribosomal_L24e_L24"/>
    <property type="match status" value="1"/>
</dbReference>
<dbReference type="AlphaFoldDB" id="A0AAN9TLV0"/>
<comment type="similarity">
    <text evidence="1">Belongs to the eukaryotic ribosomal protein eL24 family.</text>
</comment>
<evidence type="ECO:0000313" key="9">
    <source>
        <dbReference type="Proteomes" id="UP001367676"/>
    </source>
</evidence>